<dbReference type="RefSeq" id="WP_084305501.1">
    <property type="nucleotide sequence ID" value="NZ_FNDG01000001.1"/>
</dbReference>
<proteinExistence type="predicted"/>
<sequence>MKAHTLDQTILELARCLRAARALRSARKKSAGKRTPVEAGALQRCSMDLTRKLADLRQNR</sequence>
<reference evidence="1 2" key="1">
    <citation type="submission" date="2016-10" db="EMBL/GenBank/DDBJ databases">
        <authorList>
            <person name="de Groot N.N."/>
        </authorList>
    </citation>
    <scope>NUCLEOTIDE SEQUENCE [LARGE SCALE GENOMIC DNA]</scope>
    <source>
        <strain evidence="1 2">LMG 18387</strain>
    </source>
</reference>
<dbReference type="AlphaFoldDB" id="A0A1G7XSG9"/>
<name>A0A1G7XSG9_9GAMM</name>
<dbReference type="Proteomes" id="UP000198606">
    <property type="component" value="Unassembled WGS sequence"/>
</dbReference>
<evidence type="ECO:0000313" key="1">
    <source>
        <dbReference type="EMBL" id="SDG87074.1"/>
    </source>
</evidence>
<protein>
    <submittedName>
        <fullName evidence="1">Uncharacterized protein</fullName>
    </submittedName>
</protein>
<gene>
    <name evidence="1" type="ORF">SAMN05216588_101253</name>
</gene>
<accession>A0A1G7XSG9</accession>
<dbReference type="EMBL" id="FNDG01000001">
    <property type="protein sequence ID" value="SDG87074.1"/>
    <property type="molecule type" value="Genomic_DNA"/>
</dbReference>
<organism evidence="1 2">
    <name type="scientific">Phytopseudomonas flavescens</name>
    <dbReference type="NCBI Taxonomy" id="29435"/>
    <lineage>
        <taxon>Bacteria</taxon>
        <taxon>Pseudomonadati</taxon>
        <taxon>Pseudomonadota</taxon>
        <taxon>Gammaproteobacteria</taxon>
        <taxon>Pseudomonadales</taxon>
        <taxon>Pseudomonadaceae</taxon>
        <taxon>Phytopseudomonas</taxon>
    </lineage>
</organism>
<evidence type="ECO:0000313" key="2">
    <source>
        <dbReference type="Proteomes" id="UP000198606"/>
    </source>
</evidence>